<keyword evidence="3 10" id="KW-0812">Transmembrane</keyword>
<evidence type="ECO:0000256" key="3">
    <source>
        <dbReference type="ARBA" id="ARBA00022692"/>
    </source>
</evidence>
<evidence type="ECO:0000313" key="13">
    <source>
        <dbReference type="Proteomes" id="UP000076738"/>
    </source>
</evidence>
<protein>
    <submittedName>
        <fullName evidence="12">Multidrug efflux transporter AcrB transmembrane domain-containing protein</fullName>
    </submittedName>
</protein>
<dbReference type="GO" id="GO:0015918">
    <property type="term" value="P:sterol transport"/>
    <property type="evidence" value="ECO:0007669"/>
    <property type="project" value="TreeGrafter"/>
</dbReference>
<dbReference type="PANTHER" id="PTHR45727">
    <property type="entry name" value="NPC INTRACELLULAR CHOLESTEROL TRANSPORTER 1"/>
    <property type="match status" value="1"/>
</dbReference>
<evidence type="ECO:0000256" key="10">
    <source>
        <dbReference type="SAM" id="Phobius"/>
    </source>
</evidence>
<keyword evidence="13" id="KW-1185">Reference proteome</keyword>
<evidence type="ECO:0000256" key="1">
    <source>
        <dbReference type="ARBA" id="ARBA00004141"/>
    </source>
</evidence>
<name>A0A167G6N6_CALVF</name>
<keyword evidence="6" id="KW-0445">Lipid transport</keyword>
<dbReference type="FunFam" id="1.20.1640.10:FF:000029">
    <property type="entry name" value="Putative Patched sphingolipid transporter"/>
    <property type="match status" value="1"/>
</dbReference>
<dbReference type="Gene3D" id="1.20.1640.10">
    <property type="entry name" value="Multidrug efflux transporter AcrB transmembrane domain"/>
    <property type="match status" value="2"/>
</dbReference>
<feature type="transmembrane region" description="Helical" evidence="10">
    <location>
        <begin position="885"/>
        <end position="904"/>
    </location>
</feature>
<comment type="subcellular location">
    <subcellularLocation>
        <location evidence="1">Membrane</location>
        <topology evidence="1">Multi-pass membrane protein</topology>
    </subcellularLocation>
</comment>
<reference evidence="12 13" key="1">
    <citation type="journal article" date="2016" name="Mol. Biol. Evol.">
        <title>Comparative Genomics of Early-Diverging Mushroom-Forming Fungi Provides Insights into the Origins of Lignocellulose Decay Capabilities.</title>
        <authorList>
            <person name="Nagy L.G."/>
            <person name="Riley R."/>
            <person name="Tritt A."/>
            <person name="Adam C."/>
            <person name="Daum C."/>
            <person name="Floudas D."/>
            <person name="Sun H."/>
            <person name="Yadav J.S."/>
            <person name="Pangilinan J."/>
            <person name="Larsson K.H."/>
            <person name="Matsuura K."/>
            <person name="Barry K."/>
            <person name="Labutti K."/>
            <person name="Kuo R."/>
            <person name="Ohm R.A."/>
            <person name="Bhattacharya S.S."/>
            <person name="Shirouzu T."/>
            <person name="Yoshinaga Y."/>
            <person name="Martin F.M."/>
            <person name="Grigoriev I.V."/>
            <person name="Hibbett D.S."/>
        </authorList>
    </citation>
    <scope>NUCLEOTIDE SEQUENCE [LARGE SCALE GENOMIC DNA]</scope>
    <source>
        <strain evidence="12 13">TUFC12733</strain>
    </source>
</reference>
<keyword evidence="4" id="KW-0732">Signal</keyword>
<evidence type="ECO:0000256" key="8">
    <source>
        <dbReference type="ARBA" id="ARBA00023157"/>
    </source>
</evidence>
<feature type="transmembrane region" description="Helical" evidence="10">
    <location>
        <begin position="782"/>
        <end position="801"/>
    </location>
</feature>
<feature type="transmembrane region" description="Helical" evidence="10">
    <location>
        <begin position="604"/>
        <end position="623"/>
    </location>
</feature>
<dbReference type="InterPro" id="IPR003392">
    <property type="entry name" value="PTHD_SSD"/>
</dbReference>
<keyword evidence="2" id="KW-0813">Transport</keyword>
<dbReference type="Pfam" id="PF22314">
    <property type="entry name" value="NPC1_MLD"/>
    <property type="match status" value="1"/>
</dbReference>
<dbReference type="EMBL" id="KV417348">
    <property type="protein sequence ID" value="KZO90231.1"/>
    <property type="molecule type" value="Genomic_DNA"/>
</dbReference>
<keyword evidence="7 10" id="KW-0472">Membrane</keyword>
<accession>A0A167G6N6</accession>
<feature type="transmembrane region" description="Helical" evidence="10">
    <location>
        <begin position="1286"/>
        <end position="1309"/>
    </location>
</feature>
<evidence type="ECO:0000256" key="4">
    <source>
        <dbReference type="ARBA" id="ARBA00022729"/>
    </source>
</evidence>
<sequence>MLGEPGHCAMRGSCGRASLFSPELPCPDNGPATDPEEELRQSLISVCGPSFSTGGACCSSSQLDTLAENLKTVSPIISSCPACYNNFRDFFCSFTCSPDQGTFVGVTSTQLTTSGDVAVKSVDFIVGEEFKQGFYDSCKYVQMGAANQFAMDFIGGGAKTADAFLKFMGDKKDFGPGSPFQIDFPRPWNDSMTPFERTPLNCASEDLGSRCACVDCPSVCPALPYVPPPSDSASCRVGLMSCLTFTLTLTYSLALSAFIAFLIFRAFYMRRRIQLEGEEGVALSTGDAASHQTLVGATSTHSAHHLTESTSSAGGLSLHRAHLGRGASLLDPLEASQPRQHKLNAWLRKFYFRLGYWCATKPWLTFAFAAAAIGILNIGWARFAFETDPVKLWVAPGSESAVQKEYFDEHFEPFYRTEQMFFTSTNRNEVGVLTLERLKYLEDILATIRGIRSESGIHLEEVCFAPAGQGTPCVVQSPLVWFAELDSEEDPAWRETLDDCAATPSNCLSEWGQPLLPKYALGGIPESEDGLLYSRASAAVMTLVVRDTLNATRKALVEEWERDLRSYIQDTVVPQAEQLHGMKVSFSTGVSLEEELNKSTNTDIPIVVMSYLVMFFYVSLTLGSGGRVSFLTPSYSDAEIPEGFFPKARYHLSRIRRPSLRLFVTSKVTLGLFGIILVIIAVLSSVGFFSLMGVRATLIIAEVIPFLVLAVGVDNVFILVHELDKQNSLHGPATATPSSNGADNGTAMSPSIRSPSLDDSVPTQLPAEDRVARALAKMGPSIFLSTVTEVVAFGLGALVPMPAVRNFALYAAGSVLLDGLLQMTVFVSAMTLDLRRVESNRLDCAPFIKLPQRIALVDSAPNPEGSAITRFVRKRYAPFLLKKEVKACVLAAFAGLTVLSIIGVQHVHMGLDQRLALPSDSYLIDWFNAIDTYYDVGPPIYFVSTSANVTVRRDQQHLCGRFTTCDEFSLASVLEAERQREASSFIAEPAASWIDDFFRWLNPQFTSCCRVRINDPSTFCTPRDAERRCKPCFEDHIPPWNITMGGLPQGDEFMRYVKQWLISPTNEDCPLGGQSAYGDALSFSADGKSITASSFRTSHTPLKSQQDFINAFAAAHRIADDIAQRTQTAVFPYSMFYVFFDQYAHLGSMTEETISLGLLAVLIITSLALGSIRTGVIVTCTVGLTVLNVGGIMGAWGIALNALSLVNLVIALGIAVEFNAHVARAFMGAVPGSQAEGQKERDERVWTALVDVGPSVLSGITFTKLIGISVLALTRSKLLEVYYFRMWLTLILSGALHGLILLPVILSFAGGEGYALEDVDEDWMRSAVRRRGDEYAPFLADDDSVMSD</sequence>
<feature type="transmembrane region" description="Helical" evidence="10">
    <location>
        <begin position="1194"/>
        <end position="1216"/>
    </location>
</feature>
<feature type="transmembrane region" description="Helical" evidence="10">
    <location>
        <begin position="807"/>
        <end position="832"/>
    </location>
</feature>
<organism evidence="12 13">
    <name type="scientific">Calocera viscosa (strain TUFC12733)</name>
    <dbReference type="NCBI Taxonomy" id="1330018"/>
    <lineage>
        <taxon>Eukaryota</taxon>
        <taxon>Fungi</taxon>
        <taxon>Dikarya</taxon>
        <taxon>Basidiomycota</taxon>
        <taxon>Agaricomycotina</taxon>
        <taxon>Dacrymycetes</taxon>
        <taxon>Dacrymycetales</taxon>
        <taxon>Dacrymycetaceae</taxon>
        <taxon>Calocera</taxon>
    </lineage>
</organism>
<dbReference type="GO" id="GO:0016020">
    <property type="term" value="C:membrane"/>
    <property type="evidence" value="ECO:0007669"/>
    <property type="project" value="UniProtKB-SubCell"/>
</dbReference>
<evidence type="ECO:0000313" key="12">
    <source>
        <dbReference type="EMBL" id="KZO90231.1"/>
    </source>
</evidence>
<feature type="domain" description="SSD" evidence="11">
    <location>
        <begin position="603"/>
        <end position="832"/>
    </location>
</feature>
<dbReference type="Proteomes" id="UP000076738">
    <property type="component" value="Unassembled WGS sequence"/>
</dbReference>
<evidence type="ECO:0000256" key="5">
    <source>
        <dbReference type="ARBA" id="ARBA00022989"/>
    </source>
</evidence>
<keyword evidence="5 10" id="KW-1133">Transmembrane helix</keyword>
<dbReference type="InterPro" id="IPR032190">
    <property type="entry name" value="NPC1_N"/>
</dbReference>
<evidence type="ECO:0000256" key="6">
    <source>
        <dbReference type="ARBA" id="ARBA00023055"/>
    </source>
</evidence>
<feature type="transmembrane region" description="Helical" evidence="10">
    <location>
        <begin position="670"/>
        <end position="692"/>
    </location>
</feature>
<evidence type="ECO:0000256" key="2">
    <source>
        <dbReference type="ARBA" id="ARBA00022448"/>
    </source>
</evidence>
<dbReference type="SUPFAM" id="SSF82866">
    <property type="entry name" value="Multidrug efflux transporter AcrB transmembrane domain"/>
    <property type="match status" value="2"/>
</dbReference>
<feature type="compositionally biased region" description="Polar residues" evidence="9">
    <location>
        <begin position="735"/>
        <end position="754"/>
    </location>
</feature>
<feature type="transmembrane region" description="Helical" evidence="10">
    <location>
        <begin position="237"/>
        <end position="264"/>
    </location>
</feature>
<dbReference type="InterPro" id="IPR053956">
    <property type="entry name" value="NPC1_MLD"/>
</dbReference>
<evidence type="ECO:0000259" key="11">
    <source>
        <dbReference type="PROSITE" id="PS50156"/>
    </source>
</evidence>
<dbReference type="PANTHER" id="PTHR45727:SF2">
    <property type="entry name" value="NPC INTRACELLULAR CHOLESTEROL TRANSPORTER 1"/>
    <property type="match status" value="1"/>
</dbReference>
<dbReference type="PROSITE" id="PS50156">
    <property type="entry name" value="SSD"/>
    <property type="match status" value="1"/>
</dbReference>
<dbReference type="Pfam" id="PF16414">
    <property type="entry name" value="NPC1_N"/>
    <property type="match status" value="1"/>
</dbReference>
<dbReference type="GO" id="GO:0032934">
    <property type="term" value="F:sterol binding"/>
    <property type="evidence" value="ECO:0007669"/>
    <property type="project" value="TreeGrafter"/>
</dbReference>
<dbReference type="Pfam" id="PF02460">
    <property type="entry name" value="Patched"/>
    <property type="match status" value="1"/>
</dbReference>
<keyword evidence="8" id="KW-1015">Disulfide bond</keyword>
<evidence type="ECO:0000256" key="7">
    <source>
        <dbReference type="ARBA" id="ARBA00023136"/>
    </source>
</evidence>
<feature type="transmembrane region" description="Helical" evidence="10">
    <location>
        <begin position="363"/>
        <end position="383"/>
    </location>
</feature>
<feature type="transmembrane region" description="Helical" evidence="10">
    <location>
        <begin position="698"/>
        <end position="720"/>
    </location>
</feature>
<dbReference type="OrthoDB" id="6510177at2759"/>
<dbReference type="STRING" id="1330018.A0A167G6N6"/>
<evidence type="ECO:0000256" key="9">
    <source>
        <dbReference type="SAM" id="MobiDB-lite"/>
    </source>
</evidence>
<gene>
    <name evidence="12" type="ORF">CALVIDRAFT_542916</name>
</gene>
<dbReference type="InterPro" id="IPR000731">
    <property type="entry name" value="SSD"/>
</dbReference>
<proteinExistence type="predicted"/>
<feature type="region of interest" description="Disordered" evidence="9">
    <location>
        <begin position="729"/>
        <end position="762"/>
    </location>
</feature>
<feature type="transmembrane region" description="Helical" evidence="10">
    <location>
        <begin position="1156"/>
        <end position="1187"/>
    </location>
</feature>